<comment type="caution">
    <text evidence="2">The sequence shown here is derived from an EMBL/GenBank/DDBJ whole genome shotgun (WGS) entry which is preliminary data.</text>
</comment>
<dbReference type="RefSeq" id="WP_237868464.1">
    <property type="nucleotide sequence ID" value="NZ_JAKLTR010000002.1"/>
</dbReference>
<dbReference type="Pfam" id="PF16153">
    <property type="entry name" value="DUF4861"/>
    <property type="match status" value="1"/>
</dbReference>
<sequence>MNRRLIPLCLMVLAAACKSSSGSNNTINVNNTSTEYLKSKPVIVLRSQLPGNPSGFPLITTNNGDTIPSQLDDLDGDGNWDELFFVADFKAGEERQFTLAWTEVPVKTTPKAHIRFGVRQTENSIVKPALSDTFYADQLPGVIGYQHYQTDGPTWENDKVGFRIYLDGRNSIDVYGKKVSYITSDSIGIGKDGYTENNYSEMKEWGMDILGVGNSVGIGGISLKAGDSLTRLGVTEQDSLNNVDSTICNIISNGKIRSILEFDYRNWKPLERNYRVKTTTSIWPGMYAFQNTVNLQAIQSTDTLLIGLVNSNTMKAAEEIPINDRWIVLLTHDQQSINKTWYMGMALIVPKEQYAGFFEAPKQGKLSNTFLAKMNIKNNQPLTYYAVAAWELSDPGFRDPAYFRNYVSNLARQIDAVLKITVN</sequence>
<keyword evidence="3" id="KW-1185">Reference proteome</keyword>
<evidence type="ECO:0000313" key="3">
    <source>
        <dbReference type="Proteomes" id="UP001165367"/>
    </source>
</evidence>
<evidence type="ECO:0000313" key="2">
    <source>
        <dbReference type="EMBL" id="MCG2613235.1"/>
    </source>
</evidence>
<dbReference type="InterPro" id="IPR032342">
    <property type="entry name" value="DUF4861"/>
</dbReference>
<evidence type="ECO:0000256" key="1">
    <source>
        <dbReference type="SAM" id="SignalP"/>
    </source>
</evidence>
<dbReference type="EMBL" id="JAKLTR010000002">
    <property type="protein sequence ID" value="MCG2613235.1"/>
    <property type="molecule type" value="Genomic_DNA"/>
</dbReference>
<proteinExistence type="predicted"/>
<feature type="signal peptide" evidence="1">
    <location>
        <begin position="1"/>
        <end position="22"/>
    </location>
</feature>
<protein>
    <submittedName>
        <fullName evidence="2">DUF4861 domain-containing protein</fullName>
    </submittedName>
</protein>
<gene>
    <name evidence="2" type="ORF">LZZ85_03050</name>
</gene>
<organism evidence="2 3">
    <name type="scientific">Terrimonas ginsenosidimutans</name>
    <dbReference type="NCBI Taxonomy" id="2908004"/>
    <lineage>
        <taxon>Bacteria</taxon>
        <taxon>Pseudomonadati</taxon>
        <taxon>Bacteroidota</taxon>
        <taxon>Chitinophagia</taxon>
        <taxon>Chitinophagales</taxon>
        <taxon>Chitinophagaceae</taxon>
        <taxon>Terrimonas</taxon>
    </lineage>
</organism>
<keyword evidence="1" id="KW-0732">Signal</keyword>
<dbReference type="Proteomes" id="UP001165367">
    <property type="component" value="Unassembled WGS sequence"/>
</dbReference>
<accession>A0ABS9KLP5</accession>
<dbReference type="PROSITE" id="PS51257">
    <property type="entry name" value="PROKAR_LIPOPROTEIN"/>
    <property type="match status" value="1"/>
</dbReference>
<name>A0ABS9KLP5_9BACT</name>
<feature type="chain" id="PRO_5046586275" evidence="1">
    <location>
        <begin position="23"/>
        <end position="423"/>
    </location>
</feature>
<reference evidence="2" key="1">
    <citation type="submission" date="2022-01" db="EMBL/GenBank/DDBJ databases">
        <authorList>
            <person name="Jo J.-H."/>
            <person name="Im W.-T."/>
        </authorList>
    </citation>
    <scope>NUCLEOTIDE SEQUENCE</scope>
    <source>
        <strain evidence="2">NA20</strain>
    </source>
</reference>